<evidence type="ECO:0000313" key="1">
    <source>
        <dbReference type="EMBL" id="DAD93902.1"/>
    </source>
</evidence>
<organism evidence="1">
    <name type="scientific">Siphoviridae sp. ctmTU3</name>
    <dbReference type="NCBI Taxonomy" id="2826453"/>
    <lineage>
        <taxon>Viruses</taxon>
        <taxon>Duplodnaviria</taxon>
        <taxon>Heunggongvirae</taxon>
        <taxon>Uroviricota</taxon>
        <taxon>Caudoviricetes</taxon>
    </lineage>
</organism>
<name>A0A8S5NGS6_9CAUD</name>
<protein>
    <submittedName>
        <fullName evidence="1">MerR HTH family regulatory protein</fullName>
    </submittedName>
</protein>
<sequence length="85" mass="9933">MKLYNIVTADGTFVDSMSRIEILERFGISKGVFQRYLDNGDLLEGKYQINDYDCDIKARKCKDTELFLQFDVLTQKIRRAVGWES</sequence>
<dbReference type="EMBL" id="BK015169">
    <property type="protein sequence ID" value="DAD93902.1"/>
    <property type="molecule type" value="Genomic_DNA"/>
</dbReference>
<accession>A0A8S5NGS6</accession>
<reference evidence="1" key="1">
    <citation type="journal article" date="2021" name="Proc. Natl. Acad. Sci. U.S.A.">
        <title>A Catalog of Tens of Thousands of Viruses from Human Metagenomes Reveals Hidden Associations with Chronic Diseases.</title>
        <authorList>
            <person name="Tisza M.J."/>
            <person name="Buck C.B."/>
        </authorList>
    </citation>
    <scope>NUCLEOTIDE SEQUENCE</scope>
    <source>
        <strain evidence="1">CtmTU3</strain>
    </source>
</reference>
<proteinExistence type="predicted"/>